<feature type="signal peptide" evidence="1">
    <location>
        <begin position="1"/>
        <end position="24"/>
    </location>
</feature>
<evidence type="ECO:0000256" key="1">
    <source>
        <dbReference type="SAM" id="SignalP"/>
    </source>
</evidence>
<feature type="chain" id="PRO_5009310522" evidence="1">
    <location>
        <begin position="25"/>
        <end position="231"/>
    </location>
</feature>
<protein>
    <submittedName>
        <fullName evidence="3">Secreted protein</fullName>
    </submittedName>
</protein>
<accession>A0A1I7WA14</accession>
<dbReference type="Proteomes" id="UP000095283">
    <property type="component" value="Unplaced"/>
</dbReference>
<keyword evidence="2" id="KW-1185">Reference proteome</keyword>
<organism evidence="2 3">
    <name type="scientific">Heterorhabditis bacteriophora</name>
    <name type="common">Entomopathogenic nematode worm</name>
    <dbReference type="NCBI Taxonomy" id="37862"/>
    <lineage>
        <taxon>Eukaryota</taxon>
        <taxon>Metazoa</taxon>
        <taxon>Ecdysozoa</taxon>
        <taxon>Nematoda</taxon>
        <taxon>Chromadorea</taxon>
        <taxon>Rhabditida</taxon>
        <taxon>Rhabditina</taxon>
        <taxon>Rhabditomorpha</taxon>
        <taxon>Strongyloidea</taxon>
        <taxon>Heterorhabditidae</taxon>
        <taxon>Heterorhabditis</taxon>
    </lineage>
</organism>
<proteinExistence type="predicted"/>
<reference evidence="3" key="1">
    <citation type="submission" date="2016-11" db="UniProtKB">
        <authorList>
            <consortium name="WormBaseParasite"/>
        </authorList>
    </citation>
    <scope>IDENTIFICATION</scope>
</reference>
<evidence type="ECO:0000313" key="3">
    <source>
        <dbReference type="WBParaSite" id="Hba_01512"/>
    </source>
</evidence>
<dbReference type="WBParaSite" id="Hba_01512">
    <property type="protein sequence ID" value="Hba_01512"/>
    <property type="gene ID" value="Hba_01512"/>
</dbReference>
<sequence length="231" mass="26318">MNSSKAFLADVWLLNTLLLEVVEMLGSGSWSERNLMSELDKAEFCSPVRSIFVVICETCGWRSALELHLGPVTERNAVGCRVESILRHMPQCDQGMGNFGCAKEAQSRFREGNFFDFRSARTAPICRAYLIASCGVDVVQLLNHQRLVLLQPLEWFFMGPLQQWPSVGCRQSPKDIFIFKTLVSVTKSSKPMLSCTFFNCFLTKCLVNIVSSFRYFTSYFELIIKLLEFVF</sequence>
<keyword evidence="1" id="KW-0732">Signal</keyword>
<evidence type="ECO:0000313" key="2">
    <source>
        <dbReference type="Proteomes" id="UP000095283"/>
    </source>
</evidence>
<dbReference type="AlphaFoldDB" id="A0A1I7WA14"/>
<name>A0A1I7WA14_HETBA</name>